<dbReference type="AlphaFoldDB" id="A0A0A9AJW1"/>
<name>A0A0A9AJW1_ARUDO</name>
<organism evidence="1">
    <name type="scientific">Arundo donax</name>
    <name type="common">Giant reed</name>
    <name type="synonym">Donax arundinaceus</name>
    <dbReference type="NCBI Taxonomy" id="35708"/>
    <lineage>
        <taxon>Eukaryota</taxon>
        <taxon>Viridiplantae</taxon>
        <taxon>Streptophyta</taxon>
        <taxon>Embryophyta</taxon>
        <taxon>Tracheophyta</taxon>
        <taxon>Spermatophyta</taxon>
        <taxon>Magnoliopsida</taxon>
        <taxon>Liliopsida</taxon>
        <taxon>Poales</taxon>
        <taxon>Poaceae</taxon>
        <taxon>PACMAD clade</taxon>
        <taxon>Arundinoideae</taxon>
        <taxon>Arundineae</taxon>
        <taxon>Arundo</taxon>
    </lineage>
</organism>
<dbReference type="EMBL" id="GBRH01247792">
    <property type="protein sequence ID" value="JAD50103.1"/>
    <property type="molecule type" value="Transcribed_RNA"/>
</dbReference>
<evidence type="ECO:0000313" key="1">
    <source>
        <dbReference type="EMBL" id="JAD50103.1"/>
    </source>
</evidence>
<reference evidence="1" key="1">
    <citation type="submission" date="2014-09" db="EMBL/GenBank/DDBJ databases">
        <authorList>
            <person name="Magalhaes I.L.F."/>
            <person name="Oliveira U."/>
            <person name="Santos F.R."/>
            <person name="Vidigal T.H.D.A."/>
            <person name="Brescovit A.D."/>
            <person name="Santos A.J."/>
        </authorList>
    </citation>
    <scope>NUCLEOTIDE SEQUENCE</scope>
    <source>
        <tissue evidence="1">Shoot tissue taken approximately 20 cm above the soil surface</tissue>
    </source>
</reference>
<proteinExistence type="predicted"/>
<sequence>MISLSGSCLKIFYETVQSTFKMHTIEKNNFIFIYNYQLRLNLP</sequence>
<protein>
    <submittedName>
        <fullName evidence="1">Uncharacterized protein</fullName>
    </submittedName>
</protein>
<accession>A0A0A9AJW1</accession>
<reference evidence="1" key="2">
    <citation type="journal article" date="2015" name="Data Brief">
        <title>Shoot transcriptome of the giant reed, Arundo donax.</title>
        <authorList>
            <person name="Barrero R.A."/>
            <person name="Guerrero F.D."/>
            <person name="Moolhuijzen P."/>
            <person name="Goolsby J.A."/>
            <person name="Tidwell J."/>
            <person name="Bellgard S.E."/>
            <person name="Bellgard M.I."/>
        </authorList>
    </citation>
    <scope>NUCLEOTIDE SEQUENCE</scope>
    <source>
        <tissue evidence="1">Shoot tissue taken approximately 20 cm above the soil surface</tissue>
    </source>
</reference>